<evidence type="ECO:0000313" key="2">
    <source>
        <dbReference type="EMBL" id="KAF7377048.1"/>
    </source>
</evidence>
<dbReference type="Proteomes" id="UP000623467">
    <property type="component" value="Unassembled WGS sequence"/>
</dbReference>
<proteinExistence type="predicted"/>
<gene>
    <name evidence="2" type="ORF">MSAN_00122900</name>
</gene>
<organism evidence="2 3">
    <name type="scientific">Mycena sanguinolenta</name>
    <dbReference type="NCBI Taxonomy" id="230812"/>
    <lineage>
        <taxon>Eukaryota</taxon>
        <taxon>Fungi</taxon>
        <taxon>Dikarya</taxon>
        <taxon>Basidiomycota</taxon>
        <taxon>Agaricomycotina</taxon>
        <taxon>Agaricomycetes</taxon>
        <taxon>Agaricomycetidae</taxon>
        <taxon>Agaricales</taxon>
        <taxon>Marasmiineae</taxon>
        <taxon>Mycenaceae</taxon>
        <taxon>Mycena</taxon>
    </lineage>
</organism>
<dbReference type="EMBL" id="JACAZH010000001">
    <property type="protein sequence ID" value="KAF7377048.1"/>
    <property type="molecule type" value="Genomic_DNA"/>
</dbReference>
<reference evidence="2" key="1">
    <citation type="submission" date="2020-05" db="EMBL/GenBank/DDBJ databases">
        <title>Mycena genomes resolve the evolution of fungal bioluminescence.</title>
        <authorList>
            <person name="Tsai I.J."/>
        </authorList>
    </citation>
    <scope>NUCLEOTIDE SEQUENCE</scope>
    <source>
        <strain evidence="2">160909Yilan</strain>
    </source>
</reference>
<feature type="region of interest" description="Disordered" evidence="1">
    <location>
        <begin position="30"/>
        <end position="68"/>
    </location>
</feature>
<dbReference type="OrthoDB" id="3063557at2759"/>
<accession>A0A8H6ZDN6</accession>
<dbReference type="AlphaFoldDB" id="A0A8H6ZDN6"/>
<evidence type="ECO:0000313" key="3">
    <source>
        <dbReference type="Proteomes" id="UP000623467"/>
    </source>
</evidence>
<sequence>MPQVKEAVPGNASFLVLLNMAQKLSCQRQLTPLPLPSPSMDDNQPNPTPEFTHSSTRESESSSHASGMFSHSQQFTVKGRIFTNITNNYTSPSVPSDFRMIPMGDIDLRHEIRVSNSTVLVDRHGQAHVSRRQRRTGMAERSCKIYVYAIIQICGAANSNGIHTTLFNDDLIPLREVLDRSRDSHFLTVYIRELAVATGSHLVADQACGHRWLWLIR</sequence>
<evidence type="ECO:0000256" key="1">
    <source>
        <dbReference type="SAM" id="MobiDB-lite"/>
    </source>
</evidence>
<comment type="caution">
    <text evidence="2">The sequence shown here is derived from an EMBL/GenBank/DDBJ whole genome shotgun (WGS) entry which is preliminary data.</text>
</comment>
<keyword evidence="3" id="KW-1185">Reference proteome</keyword>
<name>A0A8H6ZDN6_9AGAR</name>
<protein>
    <submittedName>
        <fullName evidence="2">Uncharacterized protein</fullName>
    </submittedName>
</protein>